<comment type="caution">
    <text evidence="3">The sequence shown here is derived from an EMBL/GenBank/DDBJ whole genome shotgun (WGS) entry which is preliminary data.</text>
</comment>
<accession>A0A6L9MPL8</accession>
<evidence type="ECO:0000256" key="2">
    <source>
        <dbReference type="SAM" id="Phobius"/>
    </source>
</evidence>
<name>A0A6L9MPL8_9ALTE</name>
<dbReference type="Proteomes" id="UP000478837">
    <property type="component" value="Unassembled WGS sequence"/>
</dbReference>
<protein>
    <submittedName>
        <fullName evidence="3">DUF2919 family protein</fullName>
    </submittedName>
</protein>
<organism evidence="3 4">
    <name type="scientific">Alteromonas hispanica</name>
    <dbReference type="NCBI Taxonomy" id="315421"/>
    <lineage>
        <taxon>Bacteria</taxon>
        <taxon>Pseudomonadati</taxon>
        <taxon>Pseudomonadota</taxon>
        <taxon>Gammaproteobacteria</taxon>
        <taxon>Alteromonadales</taxon>
        <taxon>Alteromonadaceae</taxon>
        <taxon>Alteromonas/Salinimonas group</taxon>
        <taxon>Alteromonas</taxon>
    </lineage>
</organism>
<keyword evidence="2" id="KW-1133">Transmembrane helix</keyword>
<dbReference type="AlphaFoldDB" id="A0A6L9MPL8"/>
<feature type="region of interest" description="Disordered" evidence="1">
    <location>
        <begin position="157"/>
        <end position="177"/>
    </location>
</feature>
<dbReference type="RefSeq" id="WP_163109358.1">
    <property type="nucleotide sequence ID" value="NZ_JAAAWP010000001.1"/>
</dbReference>
<feature type="transmembrane region" description="Helical" evidence="2">
    <location>
        <begin position="88"/>
        <end position="112"/>
    </location>
</feature>
<keyword evidence="2" id="KW-0472">Membrane</keyword>
<reference evidence="3 4" key="1">
    <citation type="submission" date="2020-01" db="EMBL/GenBank/DDBJ databases">
        <title>Genomes of bacteria type strains.</title>
        <authorList>
            <person name="Chen J."/>
            <person name="Zhu S."/>
            <person name="Yang J."/>
        </authorList>
    </citation>
    <scope>NUCLEOTIDE SEQUENCE [LARGE SCALE GENOMIC DNA]</scope>
    <source>
        <strain evidence="3 4">LMG 22958</strain>
    </source>
</reference>
<evidence type="ECO:0000313" key="4">
    <source>
        <dbReference type="Proteomes" id="UP000478837"/>
    </source>
</evidence>
<keyword evidence="2" id="KW-0812">Transmembrane</keyword>
<keyword evidence="4" id="KW-1185">Reference proteome</keyword>
<feature type="transmembrane region" description="Helical" evidence="2">
    <location>
        <begin position="118"/>
        <end position="138"/>
    </location>
</feature>
<feature type="transmembrane region" description="Helical" evidence="2">
    <location>
        <begin position="59"/>
        <end position="76"/>
    </location>
</feature>
<sequence length="177" mass="20721">MLKLPLKHYDESGRILAPSWLYFLLLLLCVDWLVFIFSVVSRSQTTELLAFFYPQKEALGLNLVASLPVLTSLVLISQRERLWKRNWLGWRHFVLPFIQVGVLVLLTGQMYYLMHHHWGFELVTALKILLYTITLYVVTRSRHLKWMIEDWATPEVGKDEKNTQSKGEDNSSDDALK</sequence>
<evidence type="ECO:0000313" key="3">
    <source>
        <dbReference type="EMBL" id="NDW20152.1"/>
    </source>
</evidence>
<feature type="transmembrane region" description="Helical" evidence="2">
    <location>
        <begin position="20"/>
        <end position="39"/>
    </location>
</feature>
<dbReference type="Pfam" id="PF11143">
    <property type="entry name" value="DUF2919"/>
    <property type="match status" value="1"/>
</dbReference>
<dbReference type="InterPro" id="IPR021318">
    <property type="entry name" value="DUF2919"/>
</dbReference>
<gene>
    <name evidence="3" type="ORF">GTW09_01220</name>
</gene>
<proteinExistence type="predicted"/>
<dbReference type="EMBL" id="JAAAWP010000001">
    <property type="protein sequence ID" value="NDW20152.1"/>
    <property type="molecule type" value="Genomic_DNA"/>
</dbReference>
<evidence type="ECO:0000256" key="1">
    <source>
        <dbReference type="SAM" id="MobiDB-lite"/>
    </source>
</evidence>